<proteinExistence type="predicted"/>
<dbReference type="AlphaFoldDB" id="A0A917YLD0"/>
<dbReference type="Gene3D" id="3.90.550.10">
    <property type="entry name" value="Spore Coat Polysaccharide Biosynthesis Protein SpsA, Chain A"/>
    <property type="match status" value="1"/>
</dbReference>
<dbReference type="GO" id="GO:0016757">
    <property type="term" value="F:glycosyltransferase activity"/>
    <property type="evidence" value="ECO:0007669"/>
    <property type="project" value="UniProtKB-KW"/>
</dbReference>
<dbReference type="PANTHER" id="PTHR13778:SF47">
    <property type="entry name" value="LIPOPOLYSACCHARIDE 1,3-GALACTOSYLTRANSFERASE"/>
    <property type="match status" value="1"/>
</dbReference>
<dbReference type="PANTHER" id="PTHR13778">
    <property type="entry name" value="GLYCOSYLTRANSFERASE 8 DOMAIN-CONTAINING PROTEIN"/>
    <property type="match status" value="1"/>
</dbReference>
<organism evidence="4 5">
    <name type="scientific">Gemmobacter aquaticus</name>
    <dbReference type="NCBI Taxonomy" id="490185"/>
    <lineage>
        <taxon>Bacteria</taxon>
        <taxon>Pseudomonadati</taxon>
        <taxon>Pseudomonadota</taxon>
        <taxon>Alphaproteobacteria</taxon>
        <taxon>Rhodobacterales</taxon>
        <taxon>Paracoccaceae</taxon>
        <taxon>Gemmobacter</taxon>
    </lineage>
</organism>
<evidence type="ECO:0000313" key="5">
    <source>
        <dbReference type="Proteomes" id="UP000598196"/>
    </source>
</evidence>
<dbReference type="Pfam" id="PF01501">
    <property type="entry name" value="Glyco_transf_8"/>
    <property type="match status" value="1"/>
</dbReference>
<keyword evidence="5" id="KW-1185">Reference proteome</keyword>
<evidence type="ECO:0000256" key="1">
    <source>
        <dbReference type="ARBA" id="ARBA00022676"/>
    </source>
</evidence>
<dbReference type="InterPro" id="IPR029044">
    <property type="entry name" value="Nucleotide-diphossugar_trans"/>
</dbReference>
<name>A0A917YLD0_9RHOB</name>
<evidence type="ECO:0000256" key="3">
    <source>
        <dbReference type="ARBA" id="ARBA00022723"/>
    </source>
</evidence>
<comment type="caution">
    <text evidence="4">The sequence shown here is derived from an EMBL/GenBank/DDBJ whole genome shotgun (WGS) entry which is preliminary data.</text>
</comment>
<keyword evidence="1" id="KW-0328">Glycosyltransferase</keyword>
<dbReference type="SUPFAM" id="SSF53448">
    <property type="entry name" value="Nucleotide-diphospho-sugar transferases"/>
    <property type="match status" value="1"/>
</dbReference>
<gene>
    <name evidence="4" type="primary">lpcA</name>
    <name evidence="4" type="ORF">GCM10010991_26530</name>
</gene>
<dbReference type="CDD" id="cd04194">
    <property type="entry name" value="GT8_A4GalT_like"/>
    <property type="match status" value="1"/>
</dbReference>
<reference evidence="4 5" key="1">
    <citation type="journal article" date="2014" name="Int. J. Syst. Evol. Microbiol.">
        <title>Complete genome sequence of Corynebacterium casei LMG S-19264T (=DSM 44701T), isolated from a smear-ripened cheese.</title>
        <authorList>
            <consortium name="US DOE Joint Genome Institute (JGI-PGF)"/>
            <person name="Walter F."/>
            <person name="Albersmeier A."/>
            <person name="Kalinowski J."/>
            <person name="Ruckert C."/>
        </authorList>
    </citation>
    <scope>NUCLEOTIDE SEQUENCE [LARGE SCALE GENOMIC DNA]</scope>
    <source>
        <strain evidence="4 5">CGMCC 1.7029</strain>
    </source>
</reference>
<dbReference type="EMBL" id="BMLP01000005">
    <property type="protein sequence ID" value="GGO34955.1"/>
    <property type="molecule type" value="Genomic_DNA"/>
</dbReference>
<dbReference type="Proteomes" id="UP000598196">
    <property type="component" value="Unassembled WGS sequence"/>
</dbReference>
<accession>A0A917YLD0</accession>
<evidence type="ECO:0000313" key="4">
    <source>
        <dbReference type="EMBL" id="GGO34955.1"/>
    </source>
</evidence>
<dbReference type="GO" id="GO:0046872">
    <property type="term" value="F:metal ion binding"/>
    <property type="evidence" value="ECO:0007669"/>
    <property type="project" value="UniProtKB-KW"/>
</dbReference>
<sequence length="309" mass="34217">MQELVSMVSHPVKIAFVTDRGYLRPTLVAMWSLLEHLSRPAEVHFWGDDLSEADWQAVSRVAAIRPDCRLITKALGAAELGAFSWESTYITAAAMGRLFLPRHVAGRILYVDGDTIIRGDVAPLFDLDLGGALIGAVRDDPTAKQMVKRGRGRKLRPAAVERVDGIAAYTDPARYFNSGVLLLDCDRIRATPGLLDQLEDVSAASAFAMGDQDHLNAIFANRTHLLNPAWNASWARAGLQRDLSRALGAEADELAPLPDTIIHFHGPRKPWLAPRRDLWNKTARATLSYRRQLRRYLRAFPDLAPPAKG</sequence>
<keyword evidence="2" id="KW-0808">Transferase</keyword>
<dbReference type="InterPro" id="IPR002495">
    <property type="entry name" value="Glyco_trans_8"/>
</dbReference>
<protein>
    <submittedName>
        <fullName evidence="4">LPS 3-alpha-galactosyltransferase</fullName>
    </submittedName>
</protein>
<keyword evidence="3" id="KW-0479">Metal-binding</keyword>
<evidence type="ECO:0000256" key="2">
    <source>
        <dbReference type="ARBA" id="ARBA00022679"/>
    </source>
</evidence>
<dbReference type="InterPro" id="IPR050748">
    <property type="entry name" value="Glycosyltrans_8_dom-fam"/>
</dbReference>